<reference evidence="11 12" key="1">
    <citation type="submission" date="2017-04" db="EMBL/GenBank/DDBJ databases">
        <title>Complete Genome Sequence of Streptomyces gilvosporeus F607, a Capable Producer of Natamycin.</title>
        <authorList>
            <person name="Zong G."/>
            <person name="Zhong C."/>
            <person name="Fu J."/>
            <person name="Qin R."/>
            <person name="Cao G."/>
        </authorList>
    </citation>
    <scope>NUCLEOTIDE SEQUENCE [LARGE SCALE GENOMIC DNA]</scope>
    <source>
        <strain evidence="11 12">F607</strain>
    </source>
</reference>
<dbReference type="PROSITE" id="PS50850">
    <property type="entry name" value="MFS"/>
    <property type="match status" value="1"/>
</dbReference>
<sequence length="521" mass="52998">MNQRRGEAAPKTAESCADQPPTAAPAVAPPSRLAVLGLLLGIILATLDGTIVGTALPTIVGDLGGLDHLSWVVTAYLLTTAVSTPIWGKAGDLYGRKGSYLTSIAVFLVGSVLCGLAQDMGQLIAFRALQGLGAGGLFVGALSLLGTLLPPAQAGRSQSMIGVLLPVAMIGGPLLGGFLTDQLDWRWVFYVNVPVGAAALLIVGLCIRLRGERGPARIDFLGAALLTAGVLALTLIGTWAGTAYDWISPQIAGLAALSVAALGWFVHVERRAPEPIIPPRLFRDHNFTLAQVLSFLGGAAMLAAASYLPQYMQFVRGMSSTESGLLLLPLMLGMMGAQLFIGRAVAGGGGYRGYPIAGGAVATAGALALLMVGADTATAVASALTLVLGLGLGCLMQPAMLITMNSAEPRDMGAASGTTTLLRTIGGSLGVAVLGSVYTGRMAATLTDRLGRDGERLAGGHEVTPAVLLGLPDGVRDAFRAGVTGGLHSVMIGTAALCAVASAAAWLIREVPLRTAPGAPD</sequence>
<evidence type="ECO:0000256" key="3">
    <source>
        <dbReference type="ARBA" id="ARBA00022448"/>
    </source>
</evidence>
<feature type="transmembrane region" description="Helical" evidence="9">
    <location>
        <begin position="246"/>
        <end position="266"/>
    </location>
</feature>
<accession>A0A1V0U2H5</accession>
<dbReference type="NCBIfam" id="TIGR00711">
    <property type="entry name" value="efflux_EmrB"/>
    <property type="match status" value="1"/>
</dbReference>
<feature type="transmembrane region" description="Helical" evidence="9">
    <location>
        <begin position="185"/>
        <end position="207"/>
    </location>
</feature>
<evidence type="ECO:0000313" key="11">
    <source>
        <dbReference type="EMBL" id="ARF59132.1"/>
    </source>
</evidence>
<dbReference type="KEGG" id="sgv:B1H19_37565"/>
<evidence type="ECO:0000256" key="8">
    <source>
        <dbReference type="SAM" id="MobiDB-lite"/>
    </source>
</evidence>
<evidence type="ECO:0000256" key="2">
    <source>
        <dbReference type="ARBA" id="ARBA00007520"/>
    </source>
</evidence>
<keyword evidence="4" id="KW-1003">Cell membrane</keyword>
<dbReference type="SUPFAM" id="SSF103473">
    <property type="entry name" value="MFS general substrate transporter"/>
    <property type="match status" value="1"/>
</dbReference>
<evidence type="ECO:0000313" key="12">
    <source>
        <dbReference type="Proteomes" id="UP000192726"/>
    </source>
</evidence>
<dbReference type="EMBL" id="CP020569">
    <property type="protein sequence ID" value="ARF59132.1"/>
    <property type="molecule type" value="Genomic_DNA"/>
</dbReference>
<dbReference type="Gene3D" id="1.20.1250.20">
    <property type="entry name" value="MFS general substrate transporter like domains"/>
    <property type="match status" value="1"/>
</dbReference>
<gene>
    <name evidence="11" type="ORF">B1H19_37565</name>
</gene>
<feature type="transmembrane region" description="Helical" evidence="9">
    <location>
        <begin position="161"/>
        <end position="179"/>
    </location>
</feature>
<keyword evidence="12" id="KW-1185">Reference proteome</keyword>
<dbReference type="PANTHER" id="PTHR23501">
    <property type="entry name" value="MAJOR FACILITATOR SUPERFAMILY"/>
    <property type="match status" value="1"/>
</dbReference>
<keyword evidence="7 9" id="KW-0472">Membrane</keyword>
<dbReference type="InterPro" id="IPR036259">
    <property type="entry name" value="MFS_trans_sf"/>
</dbReference>
<keyword evidence="6 9" id="KW-1133">Transmembrane helix</keyword>
<organism evidence="11 12">
    <name type="scientific">Streptomyces gilvosporeus</name>
    <dbReference type="NCBI Taxonomy" id="553510"/>
    <lineage>
        <taxon>Bacteria</taxon>
        <taxon>Bacillati</taxon>
        <taxon>Actinomycetota</taxon>
        <taxon>Actinomycetes</taxon>
        <taxon>Kitasatosporales</taxon>
        <taxon>Streptomycetaceae</taxon>
        <taxon>Streptomyces</taxon>
    </lineage>
</organism>
<dbReference type="InterPro" id="IPR011701">
    <property type="entry name" value="MFS"/>
</dbReference>
<protein>
    <submittedName>
        <fullName evidence="11">MFS transporter</fullName>
    </submittedName>
</protein>
<dbReference type="GO" id="GO:0022857">
    <property type="term" value="F:transmembrane transporter activity"/>
    <property type="evidence" value="ECO:0007669"/>
    <property type="project" value="InterPro"/>
</dbReference>
<keyword evidence="5 9" id="KW-0812">Transmembrane</keyword>
<name>A0A1V0U2H5_9ACTN</name>
<feature type="transmembrane region" description="Helical" evidence="9">
    <location>
        <begin position="124"/>
        <end position="149"/>
    </location>
</feature>
<feature type="transmembrane region" description="Helical" evidence="9">
    <location>
        <begin position="219"/>
        <end position="240"/>
    </location>
</feature>
<feature type="region of interest" description="Disordered" evidence="8">
    <location>
        <begin position="1"/>
        <end position="24"/>
    </location>
</feature>
<comment type="similarity">
    <text evidence="2">Belongs to the major facilitator superfamily. TCR/Tet family.</text>
</comment>
<evidence type="ECO:0000256" key="1">
    <source>
        <dbReference type="ARBA" id="ARBA00004651"/>
    </source>
</evidence>
<evidence type="ECO:0000256" key="6">
    <source>
        <dbReference type="ARBA" id="ARBA00022989"/>
    </source>
</evidence>
<dbReference type="Proteomes" id="UP000192726">
    <property type="component" value="Chromosome"/>
</dbReference>
<comment type="subcellular location">
    <subcellularLocation>
        <location evidence="1">Cell membrane</location>
        <topology evidence="1">Multi-pass membrane protein</topology>
    </subcellularLocation>
</comment>
<dbReference type="GO" id="GO:0005886">
    <property type="term" value="C:plasma membrane"/>
    <property type="evidence" value="ECO:0007669"/>
    <property type="project" value="UniProtKB-SubCell"/>
</dbReference>
<dbReference type="InterPro" id="IPR020846">
    <property type="entry name" value="MFS_dom"/>
</dbReference>
<evidence type="ECO:0000256" key="9">
    <source>
        <dbReference type="SAM" id="Phobius"/>
    </source>
</evidence>
<keyword evidence="3" id="KW-0813">Transport</keyword>
<evidence type="ECO:0000256" key="7">
    <source>
        <dbReference type="ARBA" id="ARBA00023136"/>
    </source>
</evidence>
<dbReference type="FunFam" id="1.20.1720.10:FF:000004">
    <property type="entry name" value="EmrB/QacA family drug resistance transporter"/>
    <property type="match status" value="1"/>
</dbReference>
<evidence type="ECO:0000256" key="5">
    <source>
        <dbReference type="ARBA" id="ARBA00022692"/>
    </source>
</evidence>
<dbReference type="RefSeq" id="WP_083109324.1">
    <property type="nucleotide sequence ID" value="NZ_CP020569.1"/>
</dbReference>
<dbReference type="Gene3D" id="1.20.1720.10">
    <property type="entry name" value="Multidrug resistance protein D"/>
    <property type="match status" value="1"/>
</dbReference>
<feature type="transmembrane region" description="Helical" evidence="9">
    <location>
        <begin position="380"/>
        <end position="402"/>
    </location>
</feature>
<dbReference type="InterPro" id="IPR004638">
    <property type="entry name" value="EmrB-like"/>
</dbReference>
<proteinExistence type="inferred from homology"/>
<feature type="transmembrane region" description="Helical" evidence="9">
    <location>
        <begin position="486"/>
        <end position="508"/>
    </location>
</feature>
<feature type="transmembrane region" description="Helical" evidence="9">
    <location>
        <begin position="287"/>
        <end position="308"/>
    </location>
</feature>
<feature type="transmembrane region" description="Helical" evidence="9">
    <location>
        <begin position="33"/>
        <end position="56"/>
    </location>
</feature>
<feature type="transmembrane region" description="Helical" evidence="9">
    <location>
        <begin position="68"/>
        <end position="88"/>
    </location>
</feature>
<feature type="transmembrane region" description="Helical" evidence="9">
    <location>
        <begin position="353"/>
        <end position="374"/>
    </location>
</feature>
<feature type="transmembrane region" description="Helical" evidence="9">
    <location>
        <begin position="323"/>
        <end position="341"/>
    </location>
</feature>
<dbReference type="Pfam" id="PF07690">
    <property type="entry name" value="MFS_1"/>
    <property type="match status" value="1"/>
</dbReference>
<dbReference type="OrthoDB" id="7375466at2"/>
<feature type="domain" description="Major facilitator superfamily (MFS) profile" evidence="10">
    <location>
        <begin position="34"/>
        <end position="513"/>
    </location>
</feature>
<feature type="transmembrane region" description="Helical" evidence="9">
    <location>
        <begin position="100"/>
        <end position="118"/>
    </location>
</feature>
<evidence type="ECO:0000256" key="4">
    <source>
        <dbReference type="ARBA" id="ARBA00022475"/>
    </source>
</evidence>
<dbReference type="AlphaFoldDB" id="A0A1V0U2H5"/>
<dbReference type="STRING" id="553510.B1H19_37565"/>
<dbReference type="PANTHER" id="PTHR23501:SF197">
    <property type="entry name" value="COMD"/>
    <property type="match status" value="1"/>
</dbReference>
<evidence type="ECO:0000259" key="10">
    <source>
        <dbReference type="PROSITE" id="PS50850"/>
    </source>
</evidence>